<sequence length="505" mass="58101">MSNNYEESLDFEIRFLNSSLNINNKLLILNVLKKYSTFTLKEFKRGNAIGAIDPPFFNQVVEGENYSFQVSSFEVLETPLNCVRNDIVSVLPQKSITLEFSSIKLQYIHRCDMSSLSSSSILYSNHHHHHQQQQQRNSQNGGGSSGESNNSSRGVVFKVLCNKTLFRMIISSSIELQDIDCYRSRYHHWTDLKSIVQHSHFGLIGYRLRLQHHIAICNDGIRSLCLNIKSYEIFKQFYSQHQSLFLDHELLFLAIKSGCLEIVKLLSCQTTPIRFSRSRKVTTNQSTTTSTTTTTDNNNNNSNNKSETILQYAWKLGSLDIYFYLLHTENQDLVYTPTIYKSMMDDLMSKSNAQLIRTVMAKGSQELINTLIQHSQHANHKANILRTNDVQLIMQLLPNHKFTIESLNIYFGAISDGCKPVNLDQQLSLLFLASGHFKIELNSSDLNTIVDDILDRLKQQLIDYKYTSKLEAEMHEKHNNNNNNNNIGNLETLKKHINIIEIYRL</sequence>
<dbReference type="RefSeq" id="XP_020436895.1">
    <property type="nucleotide sequence ID" value="XM_020572778.1"/>
</dbReference>
<feature type="compositionally biased region" description="Low complexity" evidence="1">
    <location>
        <begin position="282"/>
        <end position="302"/>
    </location>
</feature>
<keyword evidence="3" id="KW-1185">Reference proteome</keyword>
<dbReference type="SUPFAM" id="SSF48403">
    <property type="entry name" value="Ankyrin repeat"/>
    <property type="match status" value="1"/>
</dbReference>
<dbReference type="EMBL" id="ADBJ01000008">
    <property type="protein sequence ID" value="EFA84783.1"/>
    <property type="molecule type" value="Genomic_DNA"/>
</dbReference>
<comment type="caution">
    <text evidence="2">The sequence shown here is derived from an EMBL/GenBank/DDBJ whole genome shotgun (WGS) entry which is preliminary data.</text>
</comment>
<accession>D3B0F9</accession>
<evidence type="ECO:0000313" key="3">
    <source>
        <dbReference type="Proteomes" id="UP000001396"/>
    </source>
</evidence>
<feature type="region of interest" description="Disordered" evidence="1">
    <location>
        <begin position="279"/>
        <end position="302"/>
    </location>
</feature>
<name>D3B0F9_HETP5</name>
<protein>
    <recommendedName>
        <fullName evidence="4">Ankyrin repeat-containing protein</fullName>
    </recommendedName>
</protein>
<dbReference type="Proteomes" id="UP000001396">
    <property type="component" value="Unassembled WGS sequence"/>
</dbReference>
<evidence type="ECO:0008006" key="4">
    <source>
        <dbReference type="Google" id="ProtNLM"/>
    </source>
</evidence>
<dbReference type="PANTHER" id="PTHR20916">
    <property type="entry name" value="CYSTEINE AND GLYCINE-RICH PROTEIN 2 BINDING PROTEIN"/>
    <property type="match status" value="1"/>
</dbReference>
<dbReference type="PANTHER" id="PTHR20916:SF26">
    <property type="entry name" value="CYSTEINE-RICH PROTEIN 2-BINDING PROTEIN"/>
    <property type="match status" value="1"/>
</dbReference>
<organism evidence="2 3">
    <name type="scientific">Heterostelium pallidum (strain ATCC 26659 / Pp 5 / PN500)</name>
    <name type="common">Cellular slime mold</name>
    <name type="synonym">Polysphondylium pallidum</name>
    <dbReference type="NCBI Taxonomy" id="670386"/>
    <lineage>
        <taxon>Eukaryota</taxon>
        <taxon>Amoebozoa</taxon>
        <taxon>Evosea</taxon>
        <taxon>Eumycetozoa</taxon>
        <taxon>Dictyostelia</taxon>
        <taxon>Acytosteliales</taxon>
        <taxon>Acytosteliaceae</taxon>
        <taxon>Heterostelium</taxon>
    </lineage>
</organism>
<dbReference type="InterPro" id="IPR036770">
    <property type="entry name" value="Ankyrin_rpt-contain_sf"/>
</dbReference>
<dbReference type="GeneID" id="31357303"/>
<gene>
    <name evidence="2" type="ORF">PPL_01775</name>
</gene>
<dbReference type="InParanoid" id="D3B0F9"/>
<dbReference type="GO" id="GO:0004402">
    <property type="term" value="F:histone acetyltransferase activity"/>
    <property type="evidence" value="ECO:0007669"/>
    <property type="project" value="TreeGrafter"/>
</dbReference>
<evidence type="ECO:0000256" key="1">
    <source>
        <dbReference type="SAM" id="MobiDB-lite"/>
    </source>
</evidence>
<dbReference type="AlphaFoldDB" id="D3B0F9"/>
<evidence type="ECO:0000313" key="2">
    <source>
        <dbReference type="EMBL" id="EFA84783.1"/>
    </source>
</evidence>
<proteinExistence type="predicted"/>
<reference evidence="2 3" key="1">
    <citation type="journal article" date="2011" name="Genome Res.">
        <title>Phylogeny-wide analysis of social amoeba genomes highlights ancient origins for complex intercellular communication.</title>
        <authorList>
            <person name="Heidel A.J."/>
            <person name="Lawal H.M."/>
            <person name="Felder M."/>
            <person name="Schilde C."/>
            <person name="Helps N.R."/>
            <person name="Tunggal B."/>
            <person name="Rivero F."/>
            <person name="John U."/>
            <person name="Schleicher M."/>
            <person name="Eichinger L."/>
            <person name="Platzer M."/>
            <person name="Noegel A.A."/>
            <person name="Schaap P."/>
            <person name="Gloeckner G."/>
        </authorList>
    </citation>
    <scope>NUCLEOTIDE SEQUENCE [LARGE SCALE GENOMIC DNA]</scope>
    <source>
        <strain evidence="3">ATCC 26659 / Pp 5 / PN500</strain>
    </source>
</reference>
<feature type="region of interest" description="Disordered" evidence="1">
    <location>
        <begin position="127"/>
        <end position="150"/>
    </location>
</feature>